<evidence type="ECO:0000313" key="1">
    <source>
        <dbReference type="EMBL" id="EKC18784.1"/>
    </source>
</evidence>
<dbReference type="InParanoid" id="K1PIR1"/>
<dbReference type="EMBL" id="JH816090">
    <property type="protein sequence ID" value="EKC18784.1"/>
    <property type="molecule type" value="Genomic_DNA"/>
</dbReference>
<organism evidence="1">
    <name type="scientific">Magallana gigas</name>
    <name type="common">Pacific oyster</name>
    <name type="synonym">Crassostrea gigas</name>
    <dbReference type="NCBI Taxonomy" id="29159"/>
    <lineage>
        <taxon>Eukaryota</taxon>
        <taxon>Metazoa</taxon>
        <taxon>Spiralia</taxon>
        <taxon>Lophotrochozoa</taxon>
        <taxon>Mollusca</taxon>
        <taxon>Bivalvia</taxon>
        <taxon>Autobranchia</taxon>
        <taxon>Pteriomorphia</taxon>
        <taxon>Ostreida</taxon>
        <taxon>Ostreoidea</taxon>
        <taxon>Ostreidae</taxon>
        <taxon>Magallana</taxon>
    </lineage>
</organism>
<dbReference type="HOGENOM" id="CLU_2963031_0_0_1"/>
<gene>
    <name evidence="1" type="ORF">CGI_10011049</name>
</gene>
<reference evidence="1" key="1">
    <citation type="journal article" date="2012" name="Nature">
        <title>The oyster genome reveals stress adaptation and complexity of shell formation.</title>
        <authorList>
            <person name="Zhang G."/>
            <person name="Fang X."/>
            <person name="Guo X."/>
            <person name="Li L."/>
            <person name="Luo R."/>
            <person name="Xu F."/>
            <person name="Yang P."/>
            <person name="Zhang L."/>
            <person name="Wang X."/>
            <person name="Qi H."/>
            <person name="Xiong Z."/>
            <person name="Que H."/>
            <person name="Xie Y."/>
            <person name="Holland P.W."/>
            <person name="Paps J."/>
            <person name="Zhu Y."/>
            <person name="Wu F."/>
            <person name="Chen Y."/>
            <person name="Wang J."/>
            <person name="Peng C."/>
            <person name="Meng J."/>
            <person name="Yang L."/>
            <person name="Liu J."/>
            <person name="Wen B."/>
            <person name="Zhang N."/>
            <person name="Huang Z."/>
            <person name="Zhu Q."/>
            <person name="Feng Y."/>
            <person name="Mount A."/>
            <person name="Hedgecock D."/>
            <person name="Xu Z."/>
            <person name="Liu Y."/>
            <person name="Domazet-Loso T."/>
            <person name="Du Y."/>
            <person name="Sun X."/>
            <person name="Zhang S."/>
            <person name="Liu B."/>
            <person name="Cheng P."/>
            <person name="Jiang X."/>
            <person name="Li J."/>
            <person name="Fan D."/>
            <person name="Wang W."/>
            <person name="Fu W."/>
            <person name="Wang T."/>
            <person name="Wang B."/>
            <person name="Zhang J."/>
            <person name="Peng Z."/>
            <person name="Li Y."/>
            <person name="Li N."/>
            <person name="Wang J."/>
            <person name="Chen M."/>
            <person name="He Y."/>
            <person name="Tan F."/>
            <person name="Song X."/>
            <person name="Zheng Q."/>
            <person name="Huang R."/>
            <person name="Yang H."/>
            <person name="Du X."/>
            <person name="Chen L."/>
            <person name="Yang M."/>
            <person name="Gaffney P.M."/>
            <person name="Wang S."/>
            <person name="Luo L."/>
            <person name="She Z."/>
            <person name="Ming Y."/>
            <person name="Huang W."/>
            <person name="Zhang S."/>
            <person name="Huang B."/>
            <person name="Zhang Y."/>
            <person name="Qu T."/>
            <person name="Ni P."/>
            <person name="Miao G."/>
            <person name="Wang J."/>
            <person name="Wang Q."/>
            <person name="Steinberg C.E."/>
            <person name="Wang H."/>
            <person name="Li N."/>
            <person name="Qian L."/>
            <person name="Zhang G."/>
            <person name="Li Y."/>
            <person name="Yang H."/>
            <person name="Liu X."/>
            <person name="Wang J."/>
            <person name="Yin Y."/>
            <person name="Wang J."/>
        </authorList>
    </citation>
    <scope>NUCLEOTIDE SEQUENCE [LARGE SCALE GENOMIC DNA]</scope>
    <source>
        <strain evidence="1">05x7-T-G4-1.051#20</strain>
    </source>
</reference>
<sequence length="59" mass="6981">MTDVQYKNENWNKSRTEKGKQETLVEHARHIFPSNAIIKLIIVIWFTTIGIRMTFGVEF</sequence>
<name>K1PIR1_MAGGI</name>
<accession>K1PIR1</accession>
<protein>
    <submittedName>
        <fullName evidence="1">Uncharacterized protein</fullName>
    </submittedName>
</protein>
<dbReference type="AlphaFoldDB" id="K1PIR1"/>
<proteinExistence type="predicted"/>